<dbReference type="Proteomes" id="UP001175147">
    <property type="component" value="Unassembled WGS sequence"/>
</dbReference>
<gene>
    <name evidence="1" type="ORF">Q5M86_04845</name>
</gene>
<dbReference type="InterPro" id="IPR029069">
    <property type="entry name" value="HotDog_dom_sf"/>
</dbReference>
<dbReference type="RefSeq" id="WP_304384552.1">
    <property type="nucleotide sequence ID" value="NZ_JAUPBL010000013.1"/>
</dbReference>
<comment type="caution">
    <text evidence="1">The sequence shown here is derived from an EMBL/GenBank/DDBJ whole genome shotgun (WGS) entry which is preliminary data.</text>
</comment>
<sequence length="165" mass="18829">MENKYKLNIPHKGRMLLIDGIIDINFDDNEILTFSHIKKDNVFYDNSENEGIDSYIFTEYAAQTAAAYNGALENSADDNRIGFLLNIKKADCYIDKVKAGNKVYIFVKETLKDGNIAYYEGNVIICNDDIKSIEEYKNITNSDNTKKVMDCSIMVMESSTKNLEF</sequence>
<keyword evidence="2" id="KW-1185">Reference proteome</keyword>
<reference evidence="1" key="1">
    <citation type="submission" date="2023-07" db="EMBL/GenBank/DDBJ databases">
        <title>Mucosal microbiota of week-old chicken and adult hens.</title>
        <authorList>
            <person name="Volf J."/>
            <person name="Karasova D."/>
            <person name="Crhanova M."/>
            <person name="Faldynova M."/>
            <person name="Prikrylova H."/>
            <person name="Zeman M."/>
            <person name="Babak V."/>
            <person name="Rajova J."/>
            <person name="Rychlik I."/>
        </authorList>
    </citation>
    <scope>NUCLEOTIDE SEQUENCE</scope>
    <source>
        <strain evidence="1">ET902</strain>
    </source>
</reference>
<dbReference type="SUPFAM" id="SSF54637">
    <property type="entry name" value="Thioesterase/thiol ester dehydrase-isomerase"/>
    <property type="match status" value="1"/>
</dbReference>
<protein>
    <submittedName>
        <fullName evidence="1">3-hydroxyacyl-ACP dehydratase</fullName>
    </submittedName>
</protein>
<dbReference type="EMBL" id="JAUPBM010000043">
    <property type="protein sequence ID" value="MDO7020095.1"/>
    <property type="molecule type" value="Genomic_DNA"/>
</dbReference>
<dbReference type="Pfam" id="PF22817">
    <property type="entry name" value="ApeP-like"/>
    <property type="match status" value="1"/>
</dbReference>
<dbReference type="InterPro" id="IPR016776">
    <property type="entry name" value="ApeP-like_dehydratase"/>
</dbReference>
<evidence type="ECO:0000313" key="1">
    <source>
        <dbReference type="EMBL" id="MDO7020095.1"/>
    </source>
</evidence>
<dbReference type="Gene3D" id="3.10.129.10">
    <property type="entry name" value="Hotdog Thioesterase"/>
    <property type="match status" value="1"/>
</dbReference>
<name>A0ABT8YX15_9SPIR</name>
<evidence type="ECO:0000313" key="2">
    <source>
        <dbReference type="Proteomes" id="UP001175147"/>
    </source>
</evidence>
<organism evidence="1 2">
    <name type="scientific">Brachyspira innocens</name>
    <dbReference type="NCBI Taxonomy" id="13264"/>
    <lineage>
        <taxon>Bacteria</taxon>
        <taxon>Pseudomonadati</taxon>
        <taxon>Spirochaetota</taxon>
        <taxon>Spirochaetia</taxon>
        <taxon>Brachyspirales</taxon>
        <taxon>Brachyspiraceae</taxon>
        <taxon>Brachyspira</taxon>
    </lineage>
</organism>
<accession>A0ABT8YX15</accession>
<proteinExistence type="predicted"/>